<dbReference type="GO" id="GO:0016020">
    <property type="term" value="C:membrane"/>
    <property type="evidence" value="ECO:0007669"/>
    <property type="project" value="InterPro"/>
</dbReference>
<dbReference type="InterPro" id="IPR050640">
    <property type="entry name" value="Bact_2-comp_sensor_kinase"/>
</dbReference>
<dbReference type="InterPro" id="IPR010559">
    <property type="entry name" value="Sig_transdc_His_kin_internal"/>
</dbReference>
<dbReference type="AlphaFoldDB" id="A0A7J5AM41"/>
<organism evidence="3 4">
    <name type="scientific">Tenacibaculum aiptasiae</name>
    <dbReference type="NCBI Taxonomy" id="426481"/>
    <lineage>
        <taxon>Bacteria</taxon>
        <taxon>Pseudomonadati</taxon>
        <taxon>Bacteroidota</taxon>
        <taxon>Flavobacteriia</taxon>
        <taxon>Flavobacteriales</taxon>
        <taxon>Flavobacteriaceae</taxon>
        <taxon>Tenacibaculum</taxon>
    </lineage>
</organism>
<dbReference type="PANTHER" id="PTHR34220">
    <property type="entry name" value="SENSOR HISTIDINE KINASE YPDA"/>
    <property type="match status" value="1"/>
</dbReference>
<dbReference type="Proteomes" id="UP000467305">
    <property type="component" value="Unassembled WGS sequence"/>
</dbReference>
<dbReference type="OrthoDB" id="9809908at2"/>
<comment type="caution">
    <text evidence="3">The sequence shown here is derived from an EMBL/GenBank/DDBJ whole genome shotgun (WGS) entry which is preliminary data.</text>
</comment>
<dbReference type="RefSeq" id="WP_150899595.1">
    <property type="nucleotide sequence ID" value="NZ_WAAU01000012.1"/>
</dbReference>
<gene>
    <name evidence="3" type="ORF">F7018_08385</name>
</gene>
<feature type="transmembrane region" description="Helical" evidence="1">
    <location>
        <begin position="119"/>
        <end position="141"/>
    </location>
</feature>
<dbReference type="Pfam" id="PF06580">
    <property type="entry name" value="His_kinase"/>
    <property type="match status" value="1"/>
</dbReference>
<keyword evidence="1" id="KW-1133">Transmembrane helix</keyword>
<dbReference type="PANTHER" id="PTHR34220:SF7">
    <property type="entry name" value="SENSOR HISTIDINE KINASE YPDA"/>
    <property type="match status" value="1"/>
</dbReference>
<sequence>MQKINQLINQPKVKKHFFITLLGVLIGALLGYYLLVSEQQDFTLSQFFLTALSGVVIGYCCYLITKLLDKSIPWKKQVGTRLLLGIITHFVLSFSLFFILFSIYNLSDIEGILSKYQPVFIKFGILLFILTIIYQIIYFALYSYYSYASLQVEEVKQERKQVELQLNALKSQLSPHFLFNGLNTISSLIYKDETRAKLFIRKLAKMYDYTLKSYHSKLITIREELEFVHSYIYLVETRFENKFSCEISINDNLLETKIPPLALQMLIENAVKHNTMSNEEPLSIHITSDQKHITIQNNITSMPYKVNSFKIGLKNISSRYLLLHGEGIIITNGNNFVVKIPIIR</sequence>
<evidence type="ECO:0000256" key="1">
    <source>
        <dbReference type="SAM" id="Phobius"/>
    </source>
</evidence>
<evidence type="ECO:0000259" key="2">
    <source>
        <dbReference type="Pfam" id="PF06580"/>
    </source>
</evidence>
<dbReference type="EMBL" id="WAAU01000012">
    <property type="protein sequence ID" value="KAB1158626.1"/>
    <property type="molecule type" value="Genomic_DNA"/>
</dbReference>
<protein>
    <recommendedName>
        <fullName evidence="2">Signal transduction histidine kinase internal region domain-containing protein</fullName>
    </recommendedName>
</protein>
<dbReference type="Gene3D" id="3.30.565.10">
    <property type="entry name" value="Histidine kinase-like ATPase, C-terminal domain"/>
    <property type="match status" value="1"/>
</dbReference>
<feature type="transmembrane region" description="Helical" evidence="1">
    <location>
        <begin position="16"/>
        <end position="35"/>
    </location>
</feature>
<keyword evidence="4" id="KW-1185">Reference proteome</keyword>
<reference evidence="3 4" key="1">
    <citation type="submission" date="2019-09" db="EMBL/GenBank/DDBJ databases">
        <authorList>
            <person name="Cao W.R."/>
        </authorList>
    </citation>
    <scope>NUCLEOTIDE SEQUENCE [LARGE SCALE GENOMIC DNA]</scope>
    <source>
        <strain evidence="4">a4</strain>
    </source>
</reference>
<proteinExistence type="predicted"/>
<dbReference type="GO" id="GO:0000155">
    <property type="term" value="F:phosphorelay sensor kinase activity"/>
    <property type="evidence" value="ECO:0007669"/>
    <property type="project" value="InterPro"/>
</dbReference>
<keyword evidence="1" id="KW-0472">Membrane</keyword>
<accession>A0A7J5AM41</accession>
<feature type="transmembrane region" description="Helical" evidence="1">
    <location>
        <begin position="80"/>
        <end position="104"/>
    </location>
</feature>
<dbReference type="InterPro" id="IPR036890">
    <property type="entry name" value="HATPase_C_sf"/>
</dbReference>
<name>A0A7J5AM41_9FLAO</name>
<feature type="transmembrane region" description="Helical" evidence="1">
    <location>
        <begin position="47"/>
        <end position="68"/>
    </location>
</feature>
<keyword evidence="1" id="KW-0812">Transmembrane</keyword>
<evidence type="ECO:0000313" key="4">
    <source>
        <dbReference type="Proteomes" id="UP000467305"/>
    </source>
</evidence>
<evidence type="ECO:0000313" key="3">
    <source>
        <dbReference type="EMBL" id="KAB1158626.1"/>
    </source>
</evidence>
<feature type="domain" description="Signal transduction histidine kinase internal region" evidence="2">
    <location>
        <begin position="165"/>
        <end position="243"/>
    </location>
</feature>